<name>F3FYC8_PSESX</name>
<accession>F3FYC8</accession>
<protein>
    <submittedName>
        <fullName evidence="1">ABC transporter</fullName>
    </submittedName>
</protein>
<reference evidence="1 2" key="1">
    <citation type="journal article" date="2011" name="PLoS Pathog.">
        <title>Dynamic evolution of pathogenicity revealed by sequencing and comparative genomics of 19 Pseudomonas syringae isolates.</title>
        <authorList>
            <person name="Baltrus D.A."/>
            <person name="Nishimura M.T."/>
            <person name="Romanchuk A."/>
            <person name="Chang J.H."/>
            <person name="Mukhtar M.S."/>
            <person name="Cherkis K."/>
            <person name="Roach J."/>
            <person name="Grant S.R."/>
            <person name="Jones C.D."/>
            <person name="Dangl J.L."/>
        </authorList>
    </citation>
    <scope>NUCLEOTIDE SEQUENCE [LARGE SCALE GENOMIC DNA]</scope>
    <source>
        <strain evidence="2">M301072PT</strain>
    </source>
</reference>
<dbReference type="AlphaFoldDB" id="F3FYC8"/>
<sequence>RNFDQPPLCRQGWRLDRRAAGVQARSLIEQFQVSPNHPNRPIGMLADRISRRA</sequence>
<evidence type="ECO:0000313" key="1">
    <source>
        <dbReference type="EMBL" id="EGH35220.1"/>
    </source>
</evidence>
<comment type="caution">
    <text evidence="1">The sequence shown here is derived from an EMBL/GenBank/DDBJ whole genome shotgun (WGS) entry which is preliminary data.</text>
</comment>
<proteinExistence type="predicted"/>
<feature type="non-terminal residue" evidence="1">
    <location>
        <position position="53"/>
    </location>
</feature>
<dbReference type="Proteomes" id="UP000004471">
    <property type="component" value="Unassembled WGS sequence"/>
</dbReference>
<dbReference type="HOGENOM" id="CLU_3073533_0_0_6"/>
<feature type="non-terminal residue" evidence="1">
    <location>
        <position position="1"/>
    </location>
</feature>
<evidence type="ECO:0000313" key="2">
    <source>
        <dbReference type="Proteomes" id="UP000004471"/>
    </source>
</evidence>
<organism evidence="1 2">
    <name type="scientific">Pseudomonas syringae pv. japonica str. M301072</name>
    <dbReference type="NCBI Taxonomy" id="629262"/>
    <lineage>
        <taxon>Bacteria</taxon>
        <taxon>Pseudomonadati</taxon>
        <taxon>Pseudomonadota</taxon>
        <taxon>Gammaproteobacteria</taxon>
        <taxon>Pseudomonadales</taxon>
        <taxon>Pseudomonadaceae</taxon>
        <taxon>Pseudomonas</taxon>
        <taxon>Pseudomonas syringae</taxon>
    </lineage>
</organism>
<gene>
    <name evidence="1" type="ORF">PSYJA_41972</name>
</gene>
<dbReference type="EMBL" id="AEAH01003372">
    <property type="protein sequence ID" value="EGH35220.1"/>
    <property type="molecule type" value="Genomic_DNA"/>
</dbReference>